<dbReference type="EMBL" id="CDGJ01000032">
    <property type="protein sequence ID" value="CEJ06541.1"/>
    <property type="molecule type" value="Genomic_DNA"/>
</dbReference>
<keyword evidence="3" id="KW-1185">Reference proteome</keyword>
<dbReference type="KEGG" id="aacx:DEACI_1060"/>
<name>A0A8S0XVK2_9FIRM</name>
<dbReference type="Proteomes" id="UP001071230">
    <property type="component" value="Unassembled WGS sequence"/>
</dbReference>
<dbReference type="EMBL" id="LR746496">
    <property type="protein sequence ID" value="CAA7600407.1"/>
    <property type="molecule type" value="Genomic_DNA"/>
</dbReference>
<reference evidence="2" key="1">
    <citation type="submission" date="2014-11" db="EMBL/GenBank/DDBJ databases">
        <authorList>
            <person name="Hornung B.V."/>
        </authorList>
    </citation>
    <scope>NUCLEOTIDE SEQUENCE</scope>
    <source>
        <strain evidence="2">INE</strain>
    </source>
</reference>
<protein>
    <submittedName>
        <fullName evidence="1">Uncharacterized protein</fullName>
    </submittedName>
</protein>
<evidence type="ECO:0000313" key="1">
    <source>
        <dbReference type="EMBL" id="CAA7600407.1"/>
    </source>
</evidence>
<accession>A0A8S0XVK2</accession>
<evidence type="ECO:0000313" key="2">
    <source>
        <dbReference type="EMBL" id="CEJ06541.1"/>
    </source>
</evidence>
<gene>
    <name evidence="2" type="ORF">DEACI_0989</name>
    <name evidence="1" type="ORF">DEACI_1060</name>
</gene>
<dbReference type="AlphaFoldDB" id="A0A8S0XVK2"/>
<organism evidence="1">
    <name type="scientific">Acididesulfobacillus acetoxydans</name>
    <dbReference type="NCBI Taxonomy" id="1561005"/>
    <lineage>
        <taxon>Bacteria</taxon>
        <taxon>Bacillati</taxon>
        <taxon>Bacillota</taxon>
        <taxon>Clostridia</taxon>
        <taxon>Eubacteriales</taxon>
        <taxon>Peptococcaceae</taxon>
        <taxon>Acididesulfobacillus</taxon>
    </lineage>
</organism>
<dbReference type="Proteomes" id="UP000836597">
    <property type="component" value="Chromosome"/>
</dbReference>
<sequence length="43" mass="4806">MEFLGLLNSAISVVEKDATQVCLLNYGCLSDSIREGTPYVWRL</sequence>
<reference evidence="1" key="2">
    <citation type="submission" date="2020-01" db="EMBL/GenBank/DDBJ databases">
        <authorList>
            <person name="Hornung B."/>
        </authorList>
    </citation>
    <scope>NUCLEOTIDE SEQUENCE</scope>
    <source>
        <strain evidence="1">PacBioINE</strain>
    </source>
</reference>
<proteinExistence type="predicted"/>
<evidence type="ECO:0000313" key="3">
    <source>
        <dbReference type="Proteomes" id="UP001071230"/>
    </source>
</evidence>